<keyword evidence="2" id="KW-1133">Transmembrane helix</keyword>
<accession>A0A0D2HL37</accession>
<feature type="region of interest" description="Disordered" evidence="1">
    <location>
        <begin position="431"/>
        <end position="491"/>
    </location>
</feature>
<feature type="compositionally biased region" description="Polar residues" evidence="1">
    <location>
        <begin position="435"/>
        <end position="445"/>
    </location>
</feature>
<dbReference type="OrthoDB" id="4161547at2759"/>
<protein>
    <submittedName>
        <fullName evidence="3">Uncharacterized protein</fullName>
    </submittedName>
</protein>
<dbReference type="VEuPathDB" id="FungiDB:Z517_00599"/>
<sequence>MPATTLKRRFDRSRIAPLKAERSEGLQGLDNLKLVERQNLPGDNPPPPPPEDPLSSDEDDSEDDGASETSGEEDDVEPLNPFDPRTSTTAQDQASITGPSSTSSTSSVPRVAQVTTSRSASSSPSTSTEIAPITSQGLLSSTSDLVGSFTTIPTSTVPLPDTSSGLPSTTSVNPAAASETVRAQDHPVAKVAIILPSLLAGVVAIAAIYLLMRYCTPLKARWAVFRARKGRRLPGEEEDGRLSGVAPQMSEAYATRTEAARPSSLHIDPTAATPAPLLARTLSRTQTMHDKTAHPPAYTASGLGPHASHLHVEDHAGLRNPIARLSHPNGLANNPPTPIARNHPPLPSQVHVAVNPVPNLPSPISVDGRVSMGFPLPPTIPSTPHFPAPSPLESTFSSPRRPRKSVTPSESISNVPDSPFPFSPALMPPMPVWNSRWSHNSSSVNGRPPPSDEASAQPQDSSGPGPAVESVSPVSRSPSLKSTRSSAVLPS</sequence>
<gene>
    <name evidence="3" type="ORF">Z517_00599</name>
</gene>
<dbReference type="AlphaFoldDB" id="A0A0D2HL37"/>
<dbReference type="Proteomes" id="UP000053029">
    <property type="component" value="Unassembled WGS sequence"/>
</dbReference>
<organism evidence="3 4">
    <name type="scientific">Fonsecaea pedrosoi CBS 271.37</name>
    <dbReference type="NCBI Taxonomy" id="1442368"/>
    <lineage>
        <taxon>Eukaryota</taxon>
        <taxon>Fungi</taxon>
        <taxon>Dikarya</taxon>
        <taxon>Ascomycota</taxon>
        <taxon>Pezizomycotina</taxon>
        <taxon>Eurotiomycetes</taxon>
        <taxon>Chaetothyriomycetidae</taxon>
        <taxon>Chaetothyriales</taxon>
        <taxon>Herpotrichiellaceae</taxon>
        <taxon>Fonsecaea</taxon>
    </lineage>
</organism>
<dbReference type="GeneID" id="25300089"/>
<feature type="compositionally biased region" description="Polar residues" evidence="1">
    <location>
        <begin position="406"/>
        <end position="416"/>
    </location>
</feature>
<proteinExistence type="predicted"/>
<feature type="region of interest" description="Disordered" evidence="1">
    <location>
        <begin position="1"/>
        <end position="135"/>
    </location>
</feature>
<dbReference type="HOGENOM" id="CLU_033250_0_0_1"/>
<keyword evidence="2" id="KW-0812">Transmembrane</keyword>
<evidence type="ECO:0000313" key="4">
    <source>
        <dbReference type="Proteomes" id="UP000053029"/>
    </source>
</evidence>
<feature type="compositionally biased region" description="Low complexity" evidence="1">
    <location>
        <begin position="115"/>
        <end position="135"/>
    </location>
</feature>
<feature type="region of interest" description="Disordered" evidence="1">
    <location>
        <begin position="375"/>
        <end position="418"/>
    </location>
</feature>
<evidence type="ECO:0000313" key="3">
    <source>
        <dbReference type="EMBL" id="KIW85209.1"/>
    </source>
</evidence>
<name>A0A0D2HL37_9EURO</name>
<feature type="compositionally biased region" description="Basic residues" evidence="1">
    <location>
        <begin position="1"/>
        <end position="11"/>
    </location>
</feature>
<keyword evidence="2" id="KW-0472">Membrane</keyword>
<keyword evidence="4" id="KW-1185">Reference proteome</keyword>
<feature type="region of interest" description="Disordered" evidence="1">
    <location>
        <begin position="327"/>
        <end position="347"/>
    </location>
</feature>
<evidence type="ECO:0000256" key="2">
    <source>
        <dbReference type="SAM" id="Phobius"/>
    </source>
</evidence>
<dbReference type="RefSeq" id="XP_013289017.1">
    <property type="nucleotide sequence ID" value="XM_013433563.1"/>
</dbReference>
<dbReference type="EMBL" id="KN846969">
    <property type="protein sequence ID" value="KIW85209.1"/>
    <property type="molecule type" value="Genomic_DNA"/>
</dbReference>
<feature type="transmembrane region" description="Helical" evidence="2">
    <location>
        <begin position="191"/>
        <end position="212"/>
    </location>
</feature>
<feature type="compositionally biased region" description="Polar residues" evidence="1">
    <location>
        <begin position="85"/>
        <end position="99"/>
    </location>
</feature>
<evidence type="ECO:0000256" key="1">
    <source>
        <dbReference type="SAM" id="MobiDB-lite"/>
    </source>
</evidence>
<feature type="compositionally biased region" description="Pro residues" evidence="1">
    <location>
        <begin position="375"/>
        <end position="390"/>
    </location>
</feature>
<feature type="compositionally biased region" description="Low complexity" evidence="1">
    <location>
        <begin position="466"/>
        <end position="491"/>
    </location>
</feature>
<feature type="compositionally biased region" description="Pro residues" evidence="1">
    <location>
        <begin position="43"/>
        <end position="52"/>
    </location>
</feature>
<reference evidence="3 4" key="1">
    <citation type="submission" date="2015-01" db="EMBL/GenBank/DDBJ databases">
        <title>The Genome Sequence of Fonsecaea pedrosoi CBS 271.37.</title>
        <authorList>
            <consortium name="The Broad Institute Genomics Platform"/>
            <person name="Cuomo C."/>
            <person name="de Hoog S."/>
            <person name="Gorbushina A."/>
            <person name="Stielow B."/>
            <person name="Teixiera M."/>
            <person name="Abouelleil A."/>
            <person name="Chapman S.B."/>
            <person name="Priest M."/>
            <person name="Young S.K."/>
            <person name="Wortman J."/>
            <person name="Nusbaum C."/>
            <person name="Birren B."/>
        </authorList>
    </citation>
    <scope>NUCLEOTIDE SEQUENCE [LARGE SCALE GENOMIC DNA]</scope>
    <source>
        <strain evidence="3 4">CBS 271.37</strain>
    </source>
</reference>
<dbReference type="STRING" id="1442368.A0A0D2HL37"/>
<feature type="compositionally biased region" description="Acidic residues" evidence="1">
    <location>
        <begin position="54"/>
        <end position="77"/>
    </location>
</feature>